<evidence type="ECO:0000259" key="1">
    <source>
        <dbReference type="Pfam" id="PF00326"/>
    </source>
</evidence>
<protein>
    <recommendedName>
        <fullName evidence="1">Peptidase S9 prolyl oligopeptidase catalytic domain-containing protein</fullName>
    </recommendedName>
</protein>
<dbReference type="SUPFAM" id="SSF53474">
    <property type="entry name" value="alpha/beta-Hydrolases"/>
    <property type="match status" value="1"/>
</dbReference>
<dbReference type="InterPro" id="IPR029058">
    <property type="entry name" value="AB_hydrolase_fold"/>
</dbReference>
<evidence type="ECO:0000313" key="2">
    <source>
        <dbReference type="EMBL" id="KKS47557.1"/>
    </source>
</evidence>
<reference evidence="2 3" key="1">
    <citation type="journal article" date="2015" name="Nature">
        <title>rRNA introns, odd ribosomes, and small enigmatic genomes across a large radiation of phyla.</title>
        <authorList>
            <person name="Brown C.T."/>
            <person name="Hug L.A."/>
            <person name="Thomas B.C."/>
            <person name="Sharon I."/>
            <person name="Castelle C.J."/>
            <person name="Singh A."/>
            <person name="Wilkins M.J."/>
            <person name="Williams K.H."/>
            <person name="Banfield J.F."/>
        </authorList>
    </citation>
    <scope>NUCLEOTIDE SEQUENCE [LARGE SCALE GENOMIC DNA]</scope>
</reference>
<gene>
    <name evidence="2" type="ORF">UV09_C0004G0046</name>
</gene>
<dbReference type="PANTHER" id="PTHR22946">
    <property type="entry name" value="DIENELACTONE HYDROLASE DOMAIN-CONTAINING PROTEIN-RELATED"/>
    <property type="match status" value="1"/>
</dbReference>
<dbReference type="AlphaFoldDB" id="A0A0G0ZFR3"/>
<dbReference type="Proteomes" id="UP000034320">
    <property type="component" value="Unassembled WGS sequence"/>
</dbReference>
<accession>A0A0G0ZFR3</accession>
<sequence>MNKFILTLILGVTLFNIILTVSFIKGYSPSLFEPKQENEEEQQRILDKYSIEALKIRSYMEQKIEIGEISAKGKEFETRYFKFATDGKTVTGLINLPRDTLSPNPVIILLRGYVDREIYTPGTGSKRVGEAFASANLITLAPDFLGYGQSSSPSAYPLEERFETYTTAVNLLKSVANLNEAFLKSGIPNKADMGKIGIWGHSNGGHIALALLEISGVNFPTVLWAPVSRSFPYSILFYSDEFEDEGRSLRKVLADFEKDYDSNKYSITKYLDEISAPIQLHQGEEDLEVPRYWSDEFTEILKEKNKNIEYYTYAGENHNFQQGSWNTAVQRSLNFYRQHFSDLAP</sequence>
<evidence type="ECO:0000313" key="3">
    <source>
        <dbReference type="Proteomes" id="UP000034320"/>
    </source>
</evidence>
<feature type="domain" description="Peptidase S9 prolyl oligopeptidase catalytic" evidence="1">
    <location>
        <begin position="191"/>
        <end position="341"/>
    </location>
</feature>
<dbReference type="InterPro" id="IPR050261">
    <property type="entry name" value="FrsA_esterase"/>
</dbReference>
<dbReference type="GO" id="GO:0008236">
    <property type="term" value="F:serine-type peptidase activity"/>
    <property type="evidence" value="ECO:0007669"/>
    <property type="project" value="InterPro"/>
</dbReference>
<dbReference type="Gene3D" id="3.40.50.1820">
    <property type="entry name" value="alpha/beta hydrolase"/>
    <property type="match status" value="1"/>
</dbReference>
<dbReference type="EMBL" id="LCDD01000004">
    <property type="protein sequence ID" value="KKS47557.1"/>
    <property type="molecule type" value="Genomic_DNA"/>
</dbReference>
<name>A0A0G0ZFR3_9BACT</name>
<dbReference type="Pfam" id="PF00326">
    <property type="entry name" value="Peptidase_S9"/>
    <property type="match status" value="1"/>
</dbReference>
<dbReference type="InterPro" id="IPR001375">
    <property type="entry name" value="Peptidase_S9_cat"/>
</dbReference>
<organism evidence="2 3">
    <name type="scientific">Candidatus Gottesmanbacteria bacterium GW2011_GWA2_42_18</name>
    <dbReference type="NCBI Taxonomy" id="1618442"/>
    <lineage>
        <taxon>Bacteria</taxon>
        <taxon>Candidatus Gottesmaniibacteriota</taxon>
    </lineage>
</organism>
<dbReference type="GO" id="GO:0006508">
    <property type="term" value="P:proteolysis"/>
    <property type="evidence" value="ECO:0007669"/>
    <property type="project" value="InterPro"/>
</dbReference>
<proteinExistence type="predicted"/>
<comment type="caution">
    <text evidence="2">The sequence shown here is derived from an EMBL/GenBank/DDBJ whole genome shotgun (WGS) entry which is preliminary data.</text>
</comment>